<evidence type="ECO:0000313" key="9">
    <source>
        <dbReference type="Proteomes" id="UP000604381"/>
    </source>
</evidence>
<feature type="binding site" evidence="5">
    <location>
        <position position="96"/>
    </location>
    <ligand>
        <name>substrate</name>
    </ligand>
</feature>
<dbReference type="InterPro" id="IPR023210">
    <property type="entry name" value="NADP_OxRdtase_dom"/>
</dbReference>
<dbReference type="PROSITE" id="PS00798">
    <property type="entry name" value="ALDOKETO_REDUCTASE_1"/>
    <property type="match status" value="1"/>
</dbReference>
<dbReference type="PIRSF" id="PIRSF000097">
    <property type="entry name" value="AKR"/>
    <property type="match status" value="1"/>
</dbReference>
<dbReference type="PRINTS" id="PR00069">
    <property type="entry name" value="ALDKETRDTASE"/>
</dbReference>
<evidence type="ECO:0000256" key="3">
    <source>
        <dbReference type="ARBA" id="ARBA00023002"/>
    </source>
</evidence>
<evidence type="ECO:0000256" key="4">
    <source>
        <dbReference type="PIRSR" id="PIRSR000097-1"/>
    </source>
</evidence>
<dbReference type="GO" id="GO:0051596">
    <property type="term" value="P:methylglyoxal catabolic process"/>
    <property type="evidence" value="ECO:0007669"/>
    <property type="project" value="TreeGrafter"/>
</dbReference>
<protein>
    <submittedName>
        <fullName evidence="8">Aldo/keto reductase</fullName>
    </submittedName>
</protein>
<gene>
    <name evidence="8" type="ORF">ISN26_06715</name>
</gene>
<evidence type="ECO:0000259" key="7">
    <source>
        <dbReference type="Pfam" id="PF00248"/>
    </source>
</evidence>
<evidence type="ECO:0000256" key="6">
    <source>
        <dbReference type="PIRSR" id="PIRSR000097-3"/>
    </source>
</evidence>
<feature type="site" description="Lowers pKa of active site Tyr" evidence="6">
    <location>
        <position position="63"/>
    </location>
</feature>
<dbReference type="AlphaFoldDB" id="A0A930XYI4"/>
<evidence type="ECO:0000256" key="1">
    <source>
        <dbReference type="ARBA" id="ARBA00007905"/>
    </source>
</evidence>
<name>A0A930XYI4_9GAMM</name>
<comment type="caution">
    <text evidence="8">The sequence shown here is derived from an EMBL/GenBank/DDBJ whole genome shotgun (WGS) entry which is preliminary data.</text>
</comment>
<accession>A0A930XYI4</accession>
<feature type="non-terminal residue" evidence="8">
    <location>
        <position position="1"/>
    </location>
</feature>
<keyword evidence="3" id="KW-0560">Oxidoreductase</keyword>
<dbReference type="SUPFAM" id="SSF51430">
    <property type="entry name" value="NAD(P)-linked oxidoreductase"/>
    <property type="match status" value="1"/>
</dbReference>
<evidence type="ECO:0000256" key="2">
    <source>
        <dbReference type="ARBA" id="ARBA00022857"/>
    </source>
</evidence>
<dbReference type="GO" id="GO:1990002">
    <property type="term" value="F:methylglyoxal reductase (NADPH) (acetol producing) activity"/>
    <property type="evidence" value="ECO:0007669"/>
    <property type="project" value="TreeGrafter"/>
</dbReference>
<feature type="active site" description="Proton donor" evidence="4">
    <location>
        <position position="38"/>
    </location>
</feature>
<dbReference type="InterPro" id="IPR018170">
    <property type="entry name" value="Aldo/ket_reductase_CS"/>
</dbReference>
<reference evidence="8" key="1">
    <citation type="submission" date="2020-10" db="EMBL/GenBank/DDBJ databases">
        <title>An improved Amphimedon queenslandica hologenome assembly reveals how three proteobacterial symbionts can extend the metabolic phenotypic of their marine sponge host.</title>
        <authorList>
            <person name="Degnan B."/>
            <person name="Degnan S."/>
            <person name="Xiang X."/>
        </authorList>
    </citation>
    <scope>NUCLEOTIDE SEQUENCE</scope>
    <source>
        <strain evidence="8">AqS2</strain>
    </source>
</reference>
<dbReference type="Proteomes" id="UP000604381">
    <property type="component" value="Unassembled WGS sequence"/>
</dbReference>
<keyword evidence="2" id="KW-0521">NADP</keyword>
<dbReference type="PANTHER" id="PTHR43827">
    <property type="entry name" value="2,5-DIKETO-D-GLUCONIC ACID REDUCTASE"/>
    <property type="match status" value="1"/>
</dbReference>
<proteinExistence type="inferred from homology"/>
<dbReference type="PANTHER" id="PTHR43827:SF3">
    <property type="entry name" value="NADP-DEPENDENT OXIDOREDUCTASE DOMAIN-CONTAINING PROTEIN"/>
    <property type="match status" value="1"/>
</dbReference>
<comment type="similarity">
    <text evidence="1">Belongs to the aldo/keto reductase family.</text>
</comment>
<evidence type="ECO:0000256" key="5">
    <source>
        <dbReference type="PIRSR" id="PIRSR000097-2"/>
    </source>
</evidence>
<sequence>KNYSRVYGTFGLNGDAALKAFACALETGYRSFDTAQMYGNEAELGEAIETSGVPRAELCITTKVEPGNMHEASFMPSVEESLRKLRVDQVDLLLLHWPPPGGDVGPSLALLADARKRGLAAHVGVSNYNVSMLQTAAVSAAAPIDVNQVEFHPLLDQSKLLAGSRALGIPLAAYCSVARGEIFKHAVLAEIGERHGKSAAQVALRWILQQGVIVITKAASPANIKANYAIDDFELTAEEMEAVTALTATGYRIVNSDVVSWAPEFD</sequence>
<organism evidence="8 9">
    <name type="scientific">Candidatus Amphirhobacter heronislandensis</name>
    <dbReference type="NCBI Taxonomy" id="1732024"/>
    <lineage>
        <taxon>Bacteria</taxon>
        <taxon>Pseudomonadati</taxon>
        <taxon>Pseudomonadota</taxon>
        <taxon>Gammaproteobacteria</taxon>
        <taxon>Candidatus Tethybacterales</taxon>
        <taxon>Candidatus Tethybacteraceae</taxon>
        <taxon>Candidatus Amphirhobacter</taxon>
    </lineage>
</organism>
<evidence type="ECO:0000313" key="8">
    <source>
        <dbReference type="EMBL" id="MBF2735744.1"/>
    </source>
</evidence>
<keyword evidence="9" id="KW-1185">Reference proteome</keyword>
<dbReference type="EMBL" id="JADHEI010000050">
    <property type="protein sequence ID" value="MBF2735744.1"/>
    <property type="molecule type" value="Genomic_DNA"/>
</dbReference>
<dbReference type="Pfam" id="PF00248">
    <property type="entry name" value="Aldo_ket_red"/>
    <property type="match status" value="1"/>
</dbReference>
<feature type="domain" description="NADP-dependent oxidoreductase" evidence="7">
    <location>
        <begin position="13"/>
        <end position="246"/>
    </location>
</feature>
<dbReference type="Gene3D" id="3.20.20.100">
    <property type="entry name" value="NADP-dependent oxidoreductase domain"/>
    <property type="match status" value="1"/>
</dbReference>
<dbReference type="InterPro" id="IPR020471">
    <property type="entry name" value="AKR"/>
</dbReference>
<dbReference type="InterPro" id="IPR036812">
    <property type="entry name" value="NAD(P)_OxRdtase_dom_sf"/>
</dbReference>